<evidence type="ECO:0000259" key="10">
    <source>
        <dbReference type="Pfam" id="PF02910"/>
    </source>
</evidence>
<dbReference type="PRINTS" id="PR00368">
    <property type="entry name" value="FADPNR"/>
</dbReference>
<dbReference type="InterPro" id="IPR036188">
    <property type="entry name" value="FAD/NAD-bd_sf"/>
</dbReference>
<evidence type="ECO:0000313" key="12">
    <source>
        <dbReference type="Proteomes" id="UP000326944"/>
    </source>
</evidence>
<dbReference type="Proteomes" id="UP000326944">
    <property type="component" value="Chromosome"/>
</dbReference>
<evidence type="ECO:0000256" key="2">
    <source>
        <dbReference type="ARBA" id="ARBA00004202"/>
    </source>
</evidence>
<dbReference type="SUPFAM" id="SSF46977">
    <property type="entry name" value="Succinate dehydrogenase/fumarate reductase flavoprotein C-terminal domain"/>
    <property type="match status" value="1"/>
</dbReference>
<evidence type="ECO:0000256" key="5">
    <source>
        <dbReference type="ARBA" id="ARBA00022827"/>
    </source>
</evidence>
<gene>
    <name evidence="11" type="ORF">FJR48_11655</name>
</gene>
<evidence type="ECO:0000256" key="4">
    <source>
        <dbReference type="ARBA" id="ARBA00022630"/>
    </source>
</evidence>
<dbReference type="GO" id="GO:0000104">
    <property type="term" value="F:succinate dehydrogenase activity"/>
    <property type="evidence" value="ECO:0007669"/>
    <property type="project" value="TreeGrafter"/>
</dbReference>
<dbReference type="GO" id="GO:0050660">
    <property type="term" value="F:flavin adenine dinucleotide binding"/>
    <property type="evidence" value="ECO:0007669"/>
    <property type="project" value="TreeGrafter"/>
</dbReference>
<comment type="cofactor">
    <cofactor evidence="1">
        <name>FAD</name>
        <dbReference type="ChEBI" id="CHEBI:57692"/>
    </cofactor>
</comment>
<comment type="similarity">
    <text evidence="3">Belongs to the FAD-dependent oxidoreductase 2 family. FRD/SDH subfamily.</text>
</comment>
<dbReference type="Gene3D" id="1.20.58.100">
    <property type="entry name" value="Fumarate reductase/succinate dehydrogenase flavoprotein-like, C-terminal domain"/>
    <property type="match status" value="1"/>
</dbReference>
<dbReference type="PIRSF" id="PIRSF000171">
    <property type="entry name" value="SDHA_APRA_LASPO"/>
    <property type="match status" value="1"/>
</dbReference>
<dbReference type="EMBL" id="CP043617">
    <property type="protein sequence ID" value="QFR50345.1"/>
    <property type="molecule type" value="Genomic_DNA"/>
</dbReference>
<evidence type="ECO:0000256" key="7">
    <source>
        <dbReference type="ARBA" id="ARBA00023002"/>
    </source>
</evidence>
<dbReference type="Pfam" id="PF02910">
    <property type="entry name" value="Succ_DH_flav_C"/>
    <property type="match status" value="1"/>
</dbReference>
<keyword evidence="6" id="KW-0813">Transport</keyword>
<feature type="domain" description="FAD-dependent oxidoreductase 2 FAD-binding" evidence="9">
    <location>
        <begin position="5"/>
        <end position="368"/>
    </location>
</feature>
<protein>
    <submittedName>
        <fullName evidence="11">FAD-dependent oxidoreductase</fullName>
    </submittedName>
</protein>
<dbReference type="KEGG" id="sulg:FJR48_11655"/>
<accession>A0A5P8P3T9</accession>
<sequence length="526" mass="57652">MQNKVLVIGSGGAGLVAALNAHEAGADVTVLTKDYPTRAQTSMAQGGINAVLKHSQNDSVEAHIANTLKSAHGIASEEEVKKLCTEAVDAVEWLDNIGVQFSRTKDGKIAHRRLGGASGDRACYAQDYTGLKILHTLYDQVISKNIEIINDRFLLDIITKQNKVEGVSVLNKRSGEVEVYSANAVVLATGGYARIYDKHSTNAVGTSGDGIAAAIRAGARVSDMEFVQFHPTALKNSSILISESARGAGGHLLNSKSERFVDELLPRDEVARAIHEEMQKGEDIFLDIRHLGEEFIDEELPQERKLAKLYENVDPVYDLIPIKPVAHYTMGGIEVDKNSQTKVEGLFACGECANHRVHGANRLGGNSLLELVVFGREAGVSAADYAKNISVDASVDKIESNNILDEINTYTNDINFYEARTALGDMFYKNVGISRDKKSLQESLKTIKDYISKLHLMGVKDKSKIYNTNLIEFLEFKNMLELSRLVLKGALDREESRGAHYRSDFPNENEAYAKHTIVDINGVVAS</sequence>
<feature type="domain" description="Fumarate reductase/succinate dehydrogenase flavoprotein-like C-terminal" evidence="10">
    <location>
        <begin position="420"/>
        <end position="518"/>
    </location>
</feature>
<dbReference type="InterPro" id="IPR027477">
    <property type="entry name" value="Succ_DH/fumarate_Rdtase_cat_sf"/>
</dbReference>
<proteinExistence type="inferred from homology"/>
<dbReference type="SUPFAM" id="SSF51905">
    <property type="entry name" value="FAD/NAD(P)-binding domain"/>
    <property type="match status" value="1"/>
</dbReference>
<dbReference type="SUPFAM" id="SSF56425">
    <property type="entry name" value="Succinate dehydrogenase/fumarate reductase flavoprotein, catalytic domain"/>
    <property type="match status" value="1"/>
</dbReference>
<dbReference type="Pfam" id="PF00890">
    <property type="entry name" value="FAD_binding_2"/>
    <property type="match status" value="1"/>
</dbReference>
<dbReference type="GO" id="GO:0005886">
    <property type="term" value="C:plasma membrane"/>
    <property type="evidence" value="ECO:0007669"/>
    <property type="project" value="UniProtKB-SubCell"/>
</dbReference>
<dbReference type="PANTHER" id="PTHR11632">
    <property type="entry name" value="SUCCINATE DEHYDROGENASE 2 FLAVOPROTEIN SUBUNIT"/>
    <property type="match status" value="1"/>
</dbReference>
<dbReference type="InterPro" id="IPR037099">
    <property type="entry name" value="Fum_R/Succ_DH_flav-like_C_sf"/>
</dbReference>
<keyword evidence="12" id="KW-1185">Reference proteome</keyword>
<evidence type="ECO:0000256" key="3">
    <source>
        <dbReference type="ARBA" id="ARBA00008040"/>
    </source>
</evidence>
<dbReference type="InterPro" id="IPR003953">
    <property type="entry name" value="FAD-dep_OxRdtase_2_FAD-bd"/>
</dbReference>
<dbReference type="GO" id="GO:0009055">
    <property type="term" value="F:electron transfer activity"/>
    <property type="evidence" value="ECO:0007669"/>
    <property type="project" value="TreeGrafter"/>
</dbReference>
<dbReference type="AlphaFoldDB" id="A0A5P8P3T9"/>
<dbReference type="FunFam" id="3.90.700.10:FF:000005">
    <property type="entry name" value="Succinate dehydrogenase flavoprotein subunit"/>
    <property type="match status" value="1"/>
</dbReference>
<feature type="active site" description="Proton acceptor" evidence="8">
    <location>
        <position position="267"/>
    </location>
</feature>
<evidence type="ECO:0000259" key="9">
    <source>
        <dbReference type="Pfam" id="PF00890"/>
    </source>
</evidence>
<dbReference type="PANTHER" id="PTHR11632:SF51">
    <property type="entry name" value="SUCCINATE DEHYDROGENASE [UBIQUINONE] FLAVOPROTEIN SUBUNIT, MITOCHONDRIAL"/>
    <property type="match status" value="1"/>
</dbReference>
<comment type="subcellular location">
    <subcellularLocation>
        <location evidence="2">Cell membrane</location>
        <topology evidence="2">Peripheral membrane protein</topology>
    </subcellularLocation>
</comment>
<evidence type="ECO:0000256" key="8">
    <source>
        <dbReference type="PIRSR" id="PIRSR000171-1"/>
    </source>
</evidence>
<dbReference type="InterPro" id="IPR030664">
    <property type="entry name" value="SdhA/FrdA/AprA"/>
</dbReference>
<organism evidence="11 12">
    <name type="scientific">Sulfurimonas lithotrophica</name>
    <dbReference type="NCBI Taxonomy" id="2590022"/>
    <lineage>
        <taxon>Bacteria</taxon>
        <taxon>Pseudomonadati</taxon>
        <taxon>Campylobacterota</taxon>
        <taxon>Epsilonproteobacteria</taxon>
        <taxon>Campylobacterales</taxon>
        <taxon>Sulfurimonadaceae</taxon>
        <taxon>Sulfurimonas</taxon>
    </lineage>
</organism>
<name>A0A5P8P3T9_9BACT</name>
<evidence type="ECO:0000256" key="1">
    <source>
        <dbReference type="ARBA" id="ARBA00001974"/>
    </source>
</evidence>
<keyword evidence="5" id="KW-0274">FAD</keyword>
<dbReference type="Gene3D" id="3.50.50.60">
    <property type="entry name" value="FAD/NAD(P)-binding domain"/>
    <property type="match status" value="1"/>
</dbReference>
<keyword evidence="6" id="KW-0249">Electron transport</keyword>
<dbReference type="GO" id="GO:0009061">
    <property type="term" value="P:anaerobic respiration"/>
    <property type="evidence" value="ECO:0007669"/>
    <property type="project" value="TreeGrafter"/>
</dbReference>
<dbReference type="InterPro" id="IPR015939">
    <property type="entry name" value="Fum_Rdtase/Succ_DH_flav-like_C"/>
</dbReference>
<evidence type="ECO:0000256" key="6">
    <source>
        <dbReference type="ARBA" id="ARBA00022982"/>
    </source>
</evidence>
<dbReference type="RefSeq" id="WP_152308293.1">
    <property type="nucleotide sequence ID" value="NZ_CP043617.1"/>
</dbReference>
<dbReference type="Gene3D" id="3.90.700.10">
    <property type="entry name" value="Succinate dehydrogenase/fumarate reductase flavoprotein, catalytic domain"/>
    <property type="match status" value="1"/>
</dbReference>
<keyword evidence="4" id="KW-0285">Flavoprotein</keyword>
<reference evidence="11 12" key="1">
    <citation type="submission" date="2019-09" db="EMBL/GenBank/DDBJ databases">
        <title>Sulfurimonas gotlandica sp. nov., a chemoautotrophic and psychrotolerant epsilonproteobacterium isolated from a pelagic redoxcline, and an emended description of the genus Sulfurimonas.</title>
        <authorList>
            <person name="Wang S."/>
            <person name="Jiang L."/>
            <person name="Shao S."/>
        </authorList>
    </citation>
    <scope>NUCLEOTIDE SEQUENCE [LARGE SCALE GENOMIC DNA]</scope>
    <source>
        <strain evidence="11 12">GYSZ_1</strain>
    </source>
</reference>
<keyword evidence="7" id="KW-0560">Oxidoreductase</keyword>
<dbReference type="OrthoDB" id="9806724at2"/>
<dbReference type="PRINTS" id="PR00411">
    <property type="entry name" value="PNDRDTASEI"/>
</dbReference>
<evidence type="ECO:0000313" key="11">
    <source>
        <dbReference type="EMBL" id="QFR50345.1"/>
    </source>
</evidence>